<evidence type="ECO:0000313" key="3">
    <source>
        <dbReference type="Proteomes" id="UP001321473"/>
    </source>
</evidence>
<proteinExistence type="predicted"/>
<dbReference type="Proteomes" id="UP001321473">
    <property type="component" value="Unassembled WGS sequence"/>
</dbReference>
<gene>
    <name evidence="2" type="ORF">V5799_017510</name>
</gene>
<dbReference type="AlphaFoldDB" id="A0AAQ4F361"/>
<dbReference type="EMBL" id="JARKHS020007968">
    <property type="protein sequence ID" value="KAK8781148.1"/>
    <property type="molecule type" value="Genomic_DNA"/>
</dbReference>
<keyword evidence="3" id="KW-1185">Reference proteome</keyword>
<protein>
    <submittedName>
        <fullName evidence="2">Uncharacterized protein</fullName>
    </submittedName>
</protein>
<organism evidence="2 3">
    <name type="scientific">Amblyomma americanum</name>
    <name type="common">Lone star tick</name>
    <dbReference type="NCBI Taxonomy" id="6943"/>
    <lineage>
        <taxon>Eukaryota</taxon>
        <taxon>Metazoa</taxon>
        <taxon>Ecdysozoa</taxon>
        <taxon>Arthropoda</taxon>
        <taxon>Chelicerata</taxon>
        <taxon>Arachnida</taxon>
        <taxon>Acari</taxon>
        <taxon>Parasitiformes</taxon>
        <taxon>Ixodida</taxon>
        <taxon>Ixodoidea</taxon>
        <taxon>Ixodidae</taxon>
        <taxon>Amblyomminae</taxon>
        <taxon>Amblyomma</taxon>
    </lineage>
</organism>
<feature type="region of interest" description="Disordered" evidence="1">
    <location>
        <begin position="188"/>
        <end position="216"/>
    </location>
</feature>
<name>A0AAQ4F361_AMBAM</name>
<comment type="caution">
    <text evidence="2">The sequence shown here is derived from an EMBL/GenBank/DDBJ whole genome shotgun (WGS) entry which is preliminary data.</text>
</comment>
<reference evidence="2 3" key="1">
    <citation type="journal article" date="2023" name="Arcadia Sci">
        <title>De novo assembly of a long-read Amblyomma americanum tick genome.</title>
        <authorList>
            <person name="Chou S."/>
            <person name="Poskanzer K.E."/>
            <person name="Rollins M."/>
            <person name="Thuy-Boun P.S."/>
        </authorList>
    </citation>
    <scope>NUCLEOTIDE SEQUENCE [LARGE SCALE GENOMIC DNA]</scope>
    <source>
        <strain evidence="2">F_SG_1</strain>
        <tissue evidence="2">Salivary glands</tissue>
    </source>
</reference>
<feature type="region of interest" description="Disordered" evidence="1">
    <location>
        <begin position="1"/>
        <end position="38"/>
    </location>
</feature>
<sequence>MATEGSLTHRVERASAGAQKNETETRTTRGSTRHRRRILGRERSRLLSLAAGLRLPGLRSEAHGNPRASSPVIAVVACHRPLCLAAAIDSADPDRPETSVPQADLSRSPRQPEYMGVYGVAGTAFELLAAGVIAVQFNHFTSLLWPSYGRPSSGENILAEETLYFPKHGKKTVEGESSSAVELLVNGATAPAGSKQTGANRYLDDHMRKGSPPLSL</sequence>
<evidence type="ECO:0000313" key="2">
    <source>
        <dbReference type="EMBL" id="KAK8781148.1"/>
    </source>
</evidence>
<accession>A0AAQ4F361</accession>
<evidence type="ECO:0000256" key="1">
    <source>
        <dbReference type="SAM" id="MobiDB-lite"/>
    </source>
</evidence>
<feature type="region of interest" description="Disordered" evidence="1">
    <location>
        <begin position="89"/>
        <end position="109"/>
    </location>
</feature>